<dbReference type="Gene3D" id="1.20.58.1610">
    <property type="entry name" value="NADH:ubiquinone/plastoquinone oxidoreductase, chain 3"/>
    <property type="match status" value="1"/>
</dbReference>
<accession>A0A565D7D7</accession>
<dbReference type="EMBL" id="MH324931">
    <property type="protein sequence ID" value="AZZ89107.1"/>
    <property type="molecule type" value="Genomic_DNA"/>
</dbReference>
<dbReference type="AlphaFoldDB" id="A0A565D7D7"/>
<keyword evidence="9" id="KW-0679">Respiratory chain</keyword>
<evidence type="ECO:0000256" key="7">
    <source>
        <dbReference type="ARBA" id="ARBA00023136"/>
    </source>
</evidence>
<evidence type="ECO:0000256" key="4">
    <source>
        <dbReference type="ARBA" id="ARBA00022448"/>
    </source>
</evidence>
<evidence type="ECO:0000256" key="3">
    <source>
        <dbReference type="ARBA" id="ARBA00021007"/>
    </source>
</evidence>
<feature type="transmembrane region" description="Helical" evidence="9">
    <location>
        <begin position="84"/>
        <end position="103"/>
    </location>
</feature>
<dbReference type="PANTHER" id="PTHR11058:SF9">
    <property type="entry name" value="NADH-UBIQUINONE OXIDOREDUCTASE CHAIN 3"/>
    <property type="match status" value="1"/>
</dbReference>
<dbReference type="InterPro" id="IPR038430">
    <property type="entry name" value="NDAH_ubi_oxred_su3_sf"/>
</dbReference>
<evidence type="ECO:0000256" key="8">
    <source>
        <dbReference type="ARBA" id="ARBA00049551"/>
    </source>
</evidence>
<name>A0A565D7D7_9HEMI</name>
<comment type="function">
    <text evidence="9">Core subunit of the mitochondrial membrane respiratory chain NADH dehydrogenase (Complex I) which catalyzes electron transfer from NADH through the respiratory chain, using ubiquinone as an electron acceptor. Essential for the catalytic activity of complex I.</text>
</comment>
<comment type="similarity">
    <text evidence="2 9">Belongs to the complex I subunit 3 family.</text>
</comment>
<keyword evidence="9" id="KW-0520">NAD</keyword>
<dbReference type="Pfam" id="PF00507">
    <property type="entry name" value="Oxidored_q4"/>
    <property type="match status" value="1"/>
</dbReference>
<feature type="transmembrane region" description="Helical" evidence="9">
    <location>
        <begin position="56"/>
        <end position="78"/>
    </location>
</feature>
<dbReference type="GO" id="GO:0008137">
    <property type="term" value="F:NADH dehydrogenase (ubiquinone) activity"/>
    <property type="evidence" value="ECO:0007669"/>
    <property type="project" value="UniProtKB-UniRule"/>
</dbReference>
<keyword evidence="7 9" id="KW-0472">Membrane</keyword>
<evidence type="ECO:0000256" key="6">
    <source>
        <dbReference type="ARBA" id="ARBA00022989"/>
    </source>
</evidence>
<dbReference type="PANTHER" id="PTHR11058">
    <property type="entry name" value="NADH-UBIQUINONE OXIDOREDUCTASE CHAIN 3"/>
    <property type="match status" value="1"/>
</dbReference>
<dbReference type="InterPro" id="IPR000440">
    <property type="entry name" value="NADH_UbQ/plastoQ_OxRdtase_su3"/>
</dbReference>
<gene>
    <name evidence="10" type="primary">nad3</name>
</gene>
<keyword evidence="4 9" id="KW-0813">Transport</keyword>
<evidence type="ECO:0000256" key="1">
    <source>
        <dbReference type="ARBA" id="ARBA00004370"/>
    </source>
</evidence>
<evidence type="ECO:0000256" key="5">
    <source>
        <dbReference type="ARBA" id="ARBA00022692"/>
    </source>
</evidence>
<organism evidence="10">
    <name type="scientific">Paracatonidia sp. SX-2018</name>
    <dbReference type="NCBI Taxonomy" id="2507540"/>
    <lineage>
        <taxon>Eukaryota</taxon>
        <taxon>Metazoa</taxon>
        <taxon>Ecdysozoa</taxon>
        <taxon>Arthropoda</taxon>
        <taxon>Hexapoda</taxon>
        <taxon>Insecta</taxon>
        <taxon>Pterygota</taxon>
        <taxon>Neoptera</taxon>
        <taxon>Paraneoptera</taxon>
        <taxon>Hemiptera</taxon>
        <taxon>Auchenorrhyncha</taxon>
        <taxon>Fulgoroidea</taxon>
        <taxon>Achilidae</taxon>
        <taxon>Paracatonidia</taxon>
    </lineage>
</organism>
<keyword evidence="9" id="KW-0830">Ubiquinone</keyword>
<keyword evidence="6 9" id="KW-1133">Transmembrane helix</keyword>
<comment type="catalytic activity">
    <reaction evidence="8 9">
        <text>a ubiquinone + NADH + 5 H(+)(in) = a ubiquinol + NAD(+) + 4 H(+)(out)</text>
        <dbReference type="Rhea" id="RHEA:29091"/>
        <dbReference type="Rhea" id="RHEA-COMP:9565"/>
        <dbReference type="Rhea" id="RHEA-COMP:9566"/>
        <dbReference type="ChEBI" id="CHEBI:15378"/>
        <dbReference type="ChEBI" id="CHEBI:16389"/>
        <dbReference type="ChEBI" id="CHEBI:17976"/>
        <dbReference type="ChEBI" id="CHEBI:57540"/>
        <dbReference type="ChEBI" id="CHEBI:57945"/>
        <dbReference type="EC" id="7.1.1.2"/>
    </reaction>
</comment>
<sequence>MKILTTTLILVMIMMTMFLLTSTISKKTKTNREKSTPFECGFSPLSSPRNSFSTHFFLMAMMFLIFDIEISLILPMYSTNMIKLNEWIVTSTIVMLILMYGLYHEWLNKMLEWTK</sequence>
<protein>
    <recommendedName>
        <fullName evidence="3 9">NADH-ubiquinone oxidoreductase chain 3</fullName>
        <ecNumber evidence="9">7.1.1.2</ecNumber>
    </recommendedName>
</protein>
<keyword evidence="9" id="KW-0249">Electron transport</keyword>
<evidence type="ECO:0000256" key="2">
    <source>
        <dbReference type="ARBA" id="ARBA00008472"/>
    </source>
</evidence>
<evidence type="ECO:0000313" key="10">
    <source>
        <dbReference type="EMBL" id="AZZ89107.1"/>
    </source>
</evidence>
<keyword evidence="9" id="KW-1278">Translocase</keyword>
<feature type="transmembrane region" description="Helical" evidence="9">
    <location>
        <begin position="6"/>
        <end position="24"/>
    </location>
</feature>
<proteinExistence type="inferred from homology"/>
<geneLocation type="mitochondrion" evidence="10"/>
<keyword evidence="5 9" id="KW-0812">Transmembrane</keyword>
<evidence type="ECO:0000256" key="9">
    <source>
        <dbReference type="RuleBase" id="RU003640"/>
    </source>
</evidence>
<reference evidence="10" key="1">
    <citation type="submission" date="2018-05" db="EMBL/GenBank/DDBJ databases">
        <title>Complete sequence and characterization of the mitochondrial genome of Achilidae,using next generation sequencing.</title>
        <authorList>
            <person name="Xu S."/>
        </authorList>
    </citation>
    <scope>NUCLEOTIDE SEQUENCE</scope>
</reference>
<dbReference type="EC" id="7.1.1.2" evidence="9"/>
<dbReference type="GO" id="GO:0030964">
    <property type="term" value="C:NADH dehydrogenase complex"/>
    <property type="evidence" value="ECO:0007669"/>
    <property type="project" value="TreeGrafter"/>
</dbReference>
<keyword evidence="9 10" id="KW-0496">Mitochondrion</keyword>
<comment type="subcellular location">
    <subcellularLocation>
        <location evidence="1">Membrane</location>
    </subcellularLocation>
    <subcellularLocation>
        <location evidence="9">Mitochondrion membrane</location>
        <topology evidence="9">Multi-pass membrane protein</topology>
    </subcellularLocation>
</comment>
<dbReference type="GO" id="GO:0031966">
    <property type="term" value="C:mitochondrial membrane"/>
    <property type="evidence" value="ECO:0007669"/>
    <property type="project" value="UniProtKB-SubCell"/>
</dbReference>